<evidence type="ECO:0000313" key="2">
    <source>
        <dbReference type="EMBL" id="TCK71512.1"/>
    </source>
</evidence>
<feature type="chain" id="PRO_5020239348" evidence="1">
    <location>
        <begin position="28"/>
        <end position="411"/>
    </location>
</feature>
<dbReference type="SUPFAM" id="SSF53474">
    <property type="entry name" value="alpha/beta-Hydrolases"/>
    <property type="match status" value="1"/>
</dbReference>
<organism evidence="2 3">
    <name type="scientific">Acidipila rosea</name>
    <dbReference type="NCBI Taxonomy" id="768535"/>
    <lineage>
        <taxon>Bacteria</taxon>
        <taxon>Pseudomonadati</taxon>
        <taxon>Acidobacteriota</taxon>
        <taxon>Terriglobia</taxon>
        <taxon>Terriglobales</taxon>
        <taxon>Acidobacteriaceae</taxon>
        <taxon>Acidipila</taxon>
    </lineage>
</organism>
<feature type="signal peptide" evidence="1">
    <location>
        <begin position="1"/>
        <end position="27"/>
    </location>
</feature>
<dbReference type="AlphaFoldDB" id="A0A4R1L0S8"/>
<reference evidence="2 3" key="1">
    <citation type="submission" date="2019-03" db="EMBL/GenBank/DDBJ databases">
        <title>Genomic Encyclopedia of Type Strains, Phase IV (KMG-IV): sequencing the most valuable type-strain genomes for metagenomic binning, comparative biology and taxonomic classification.</title>
        <authorList>
            <person name="Goeker M."/>
        </authorList>
    </citation>
    <scope>NUCLEOTIDE SEQUENCE [LARGE SCALE GENOMIC DNA]</scope>
    <source>
        <strain evidence="2 3">DSM 103428</strain>
    </source>
</reference>
<dbReference type="InterPro" id="IPR005152">
    <property type="entry name" value="Lipase_secreted"/>
</dbReference>
<dbReference type="PIRSF" id="PIRSF029171">
    <property type="entry name" value="Esterase_LipA"/>
    <property type="match status" value="1"/>
</dbReference>
<dbReference type="Proteomes" id="UP000295210">
    <property type="component" value="Unassembled WGS sequence"/>
</dbReference>
<proteinExistence type="predicted"/>
<sequence length="411" mass="43404">MLFIPLRIPFVAAALLFCMGIPSQSPAQTMHAFYVPPTPLPAGEHGKVIRSLPLTDAAALQSAARNLLVMYHSTSEDGKDVAVTGTVAIPAGDPPAGGWPVTTWTHGTTGIAPLCAPSLDTADGPEHQFLGMHEVVMDDYVKRGYVVVATDYEGLGPPGLHPFLQGASEAHGALDIIRAAREIDPRIGTRYVAIGHSQGGQADLFTAALGPAYVPELTLLGNIALAPASHIAATLQAMTRASTPSYALGYAMYVLESFASNHSNIELNKILTKQALHHLPETQHACITATVSKGYWATAIPKDQFLPGADLASVLKVAAENEPNGLEIRVPTLVAQGTADDTVMPSWTDDEVESLCKNGTPLEYVVQRGATHETVLTSSTAQMKTWVDARFAGKMAESNCSALPSAATPEK</sequence>
<keyword evidence="1" id="KW-0732">Signal</keyword>
<gene>
    <name evidence="2" type="ORF">C7378_2791</name>
</gene>
<evidence type="ECO:0000313" key="3">
    <source>
        <dbReference type="Proteomes" id="UP000295210"/>
    </source>
</evidence>
<evidence type="ECO:0000256" key="1">
    <source>
        <dbReference type="SAM" id="SignalP"/>
    </source>
</evidence>
<keyword evidence="3" id="KW-1185">Reference proteome</keyword>
<name>A0A4R1L0S8_9BACT</name>
<protein>
    <submittedName>
        <fullName evidence="2">Secretory lipase</fullName>
    </submittedName>
</protein>
<dbReference type="GO" id="GO:0016042">
    <property type="term" value="P:lipid catabolic process"/>
    <property type="evidence" value="ECO:0007669"/>
    <property type="project" value="InterPro"/>
</dbReference>
<dbReference type="OrthoDB" id="9955at2"/>
<dbReference type="GO" id="GO:0004806">
    <property type="term" value="F:triacylglycerol lipase activity"/>
    <property type="evidence" value="ECO:0007669"/>
    <property type="project" value="InterPro"/>
</dbReference>
<dbReference type="PANTHER" id="PTHR34853:SF1">
    <property type="entry name" value="LIPASE 5"/>
    <property type="match status" value="1"/>
</dbReference>
<dbReference type="EMBL" id="SMGK01000005">
    <property type="protein sequence ID" value="TCK71512.1"/>
    <property type="molecule type" value="Genomic_DNA"/>
</dbReference>
<dbReference type="InterPro" id="IPR029058">
    <property type="entry name" value="AB_hydrolase_fold"/>
</dbReference>
<accession>A0A4R1L0S8</accession>
<dbReference type="PANTHER" id="PTHR34853">
    <property type="match status" value="1"/>
</dbReference>
<dbReference type="Pfam" id="PF03583">
    <property type="entry name" value="LIP"/>
    <property type="match status" value="1"/>
</dbReference>
<comment type="caution">
    <text evidence="2">The sequence shown here is derived from an EMBL/GenBank/DDBJ whole genome shotgun (WGS) entry which is preliminary data.</text>
</comment>
<dbReference type="Gene3D" id="3.40.50.1820">
    <property type="entry name" value="alpha/beta hydrolase"/>
    <property type="match status" value="2"/>
</dbReference>